<dbReference type="CDD" id="cd04301">
    <property type="entry name" value="NAT_SF"/>
    <property type="match status" value="1"/>
</dbReference>
<dbReference type="Gene3D" id="3.40.630.30">
    <property type="match status" value="1"/>
</dbReference>
<name>A0A4Q0VMD5_9BACI</name>
<evidence type="ECO:0000313" key="3">
    <source>
        <dbReference type="Proteomes" id="UP000290649"/>
    </source>
</evidence>
<organism evidence="2 3">
    <name type="scientific">Anaerobacillus alkaliphilus</name>
    <dbReference type="NCBI Taxonomy" id="1548597"/>
    <lineage>
        <taxon>Bacteria</taxon>
        <taxon>Bacillati</taxon>
        <taxon>Bacillota</taxon>
        <taxon>Bacilli</taxon>
        <taxon>Bacillales</taxon>
        <taxon>Bacillaceae</taxon>
        <taxon>Anaerobacillus</taxon>
    </lineage>
</organism>
<dbReference type="InterPro" id="IPR000182">
    <property type="entry name" value="GNAT_dom"/>
</dbReference>
<dbReference type="PROSITE" id="PS51186">
    <property type="entry name" value="GNAT"/>
    <property type="match status" value="1"/>
</dbReference>
<evidence type="ECO:0000259" key="1">
    <source>
        <dbReference type="PROSITE" id="PS51186"/>
    </source>
</evidence>
<dbReference type="GO" id="GO:0016747">
    <property type="term" value="F:acyltransferase activity, transferring groups other than amino-acyl groups"/>
    <property type="evidence" value="ECO:0007669"/>
    <property type="project" value="InterPro"/>
</dbReference>
<dbReference type="PANTHER" id="PTHR41700">
    <property type="entry name" value="GCN5-RELATED N-ACETYLTRANSFERASE"/>
    <property type="match status" value="1"/>
</dbReference>
<dbReference type="OrthoDB" id="9797990at2"/>
<dbReference type="EMBL" id="QOUX01000047">
    <property type="protein sequence ID" value="RXI96488.1"/>
    <property type="molecule type" value="Genomic_DNA"/>
</dbReference>
<accession>A0A4Q0VMD5</accession>
<keyword evidence="2" id="KW-0808">Transferase</keyword>
<dbReference type="SUPFAM" id="SSF55729">
    <property type="entry name" value="Acyl-CoA N-acyltransferases (Nat)"/>
    <property type="match status" value="1"/>
</dbReference>
<sequence>MKSLVIRNLVTIADLEVVRKLEALIWSLEDSVPVNQTVAAVKNGGLVIGAFLTDKLVGFQYSFPGYDGEKIYLCSHSLGIHPDFQKMGIGEKLKLAQKTVAIEKGYDLITWTYDPLETVNGYLNLHKLGAVCSTYLENAYGEMDDNLNAGIPTDRFLVEWKIKEQREVAGSYQPAPKISTLEHIQHDDVLFVPVPGNFQELKRDHFSHAQKWRARTREIFTYYFRLGYSVVDLIKDHDVDRQYLYVLKKG</sequence>
<reference evidence="2 3" key="1">
    <citation type="journal article" date="2019" name="Int. J. Syst. Evol. Microbiol.">
        <title>Anaerobacillus alkaliphilus sp. nov., a novel alkaliphilic and moderately halophilic bacterium.</title>
        <authorList>
            <person name="Borsodi A.K."/>
            <person name="Aszalos J.M."/>
            <person name="Bihari P."/>
            <person name="Nagy I."/>
            <person name="Schumann P."/>
            <person name="Sproer C."/>
            <person name="Kovacs A.L."/>
            <person name="Boka K."/>
            <person name="Dobosy P."/>
            <person name="Ovari M."/>
            <person name="Szili-Kovacs T."/>
            <person name="Toth E."/>
        </authorList>
    </citation>
    <scope>NUCLEOTIDE SEQUENCE [LARGE SCALE GENOMIC DNA]</scope>
    <source>
        <strain evidence="2 3">B16-10</strain>
    </source>
</reference>
<protein>
    <submittedName>
        <fullName evidence="2">GNAT family N-acetyltransferase</fullName>
    </submittedName>
</protein>
<dbReference type="PANTHER" id="PTHR41700:SF1">
    <property type="entry name" value="N-ACETYLTRANSFERASE DOMAIN-CONTAINING PROTEIN"/>
    <property type="match status" value="1"/>
</dbReference>
<dbReference type="AlphaFoldDB" id="A0A4Q0VMD5"/>
<dbReference type="InterPro" id="IPR038764">
    <property type="entry name" value="GNAT_N_AcTrfase_prd"/>
</dbReference>
<dbReference type="Proteomes" id="UP000290649">
    <property type="component" value="Unassembled WGS sequence"/>
</dbReference>
<evidence type="ECO:0000313" key="2">
    <source>
        <dbReference type="EMBL" id="RXI96488.1"/>
    </source>
</evidence>
<comment type="caution">
    <text evidence="2">The sequence shown here is derived from an EMBL/GenBank/DDBJ whole genome shotgun (WGS) entry which is preliminary data.</text>
</comment>
<proteinExistence type="predicted"/>
<keyword evidence="3" id="KW-1185">Reference proteome</keyword>
<gene>
    <name evidence="2" type="ORF">DS745_22525</name>
</gene>
<dbReference type="Pfam" id="PF00583">
    <property type="entry name" value="Acetyltransf_1"/>
    <property type="match status" value="1"/>
</dbReference>
<dbReference type="RefSeq" id="WP_129080465.1">
    <property type="nucleotide sequence ID" value="NZ_QOUX01000047.1"/>
</dbReference>
<dbReference type="InterPro" id="IPR016181">
    <property type="entry name" value="Acyl_CoA_acyltransferase"/>
</dbReference>
<feature type="domain" description="N-acetyltransferase" evidence="1">
    <location>
        <begin position="4"/>
        <end position="148"/>
    </location>
</feature>